<dbReference type="InterPro" id="IPR053521">
    <property type="entry name" value="McjB-like"/>
</dbReference>
<dbReference type="Pfam" id="PF13471">
    <property type="entry name" value="Transglut_core3"/>
    <property type="match status" value="1"/>
</dbReference>
<sequence>MIIQKVYKKLHTAIKMPLKKKVWFIILYPISGIGRFASLVLSLKKIFWYLGYTHGNTQLCIPASEEQLILAYKISKTATLVSRYVPWESKCLIDAIMVKTLLKYYKIPYVIHIGMIKTNEENKPFMGHAWVKVADQIVIGGDGQGCKNYSINCTITSINFKTKS</sequence>
<keyword evidence="1" id="KW-0812">Transmembrane</keyword>
<evidence type="ECO:0000259" key="2">
    <source>
        <dbReference type="Pfam" id="PF13471"/>
    </source>
</evidence>
<name>A0A6I4RTF5_FRATU</name>
<dbReference type="NCBIfam" id="NF033537">
    <property type="entry name" value="lasso_biosyn_B2"/>
    <property type="match status" value="1"/>
</dbReference>
<comment type="caution">
    <text evidence="3">The sequence shown here is derived from an EMBL/GenBank/DDBJ whole genome shotgun (WGS) entry which is preliminary data.</text>
</comment>
<keyword evidence="1" id="KW-1133">Transmembrane helix</keyword>
<feature type="domain" description="Microcin J25-processing protein McjB C-terminal" evidence="2">
    <location>
        <begin position="48"/>
        <end position="141"/>
    </location>
</feature>
<dbReference type="EMBL" id="VJEZ01000001">
    <property type="protein sequence ID" value="MWZ39071.1"/>
    <property type="molecule type" value="Genomic_DNA"/>
</dbReference>
<dbReference type="RefSeq" id="WP_003033885.1">
    <property type="nucleotide sequence ID" value="NZ_VJEZ01000001.1"/>
</dbReference>
<accession>A0A6I4RTF5</accession>
<protein>
    <submittedName>
        <fullName evidence="3">Lasso peptide biosynthesis B2 protein</fullName>
    </submittedName>
</protein>
<proteinExistence type="predicted"/>
<feature type="transmembrane region" description="Helical" evidence="1">
    <location>
        <begin position="21"/>
        <end position="43"/>
    </location>
</feature>
<dbReference type="GeneID" id="75265326"/>
<evidence type="ECO:0000256" key="1">
    <source>
        <dbReference type="SAM" id="Phobius"/>
    </source>
</evidence>
<evidence type="ECO:0000313" key="4">
    <source>
        <dbReference type="Proteomes" id="UP000469081"/>
    </source>
</evidence>
<organism evidence="3 4">
    <name type="scientific">Francisella tularensis</name>
    <dbReference type="NCBI Taxonomy" id="263"/>
    <lineage>
        <taxon>Bacteria</taxon>
        <taxon>Pseudomonadati</taxon>
        <taxon>Pseudomonadota</taxon>
        <taxon>Gammaproteobacteria</taxon>
        <taxon>Thiotrichales</taxon>
        <taxon>Francisellaceae</taxon>
        <taxon>Francisella</taxon>
    </lineage>
</organism>
<evidence type="ECO:0000313" key="3">
    <source>
        <dbReference type="EMBL" id="MWZ39071.1"/>
    </source>
</evidence>
<dbReference type="InterPro" id="IPR032708">
    <property type="entry name" value="McjB_C"/>
</dbReference>
<dbReference type="AlphaFoldDB" id="A0A6I4RTF5"/>
<dbReference type="Proteomes" id="UP000469081">
    <property type="component" value="Unassembled WGS sequence"/>
</dbReference>
<keyword evidence="1" id="KW-0472">Membrane</keyword>
<reference evidence="3 4" key="1">
    <citation type="submission" date="2019-06" db="EMBL/GenBank/DDBJ databases">
        <title>Phylogeography and genetic diversity of Francisella tularensis subsp. holarctica in France (1947-2018).</title>
        <authorList>
            <person name="Kevin M."/>
            <person name="Madani N."/>
            <person name="Maurin M."/>
        </authorList>
    </citation>
    <scope>NUCLEOTIDE SEQUENCE [LARGE SCALE GENOMIC DNA]</scope>
    <source>
        <strain evidence="3 4">ATCC 15482</strain>
    </source>
</reference>
<gene>
    <name evidence="3" type="ORF">FNC33_00680</name>
</gene>